<comment type="caution">
    <text evidence="8">Lacks conserved residue(s) required for the propagation of feature annotation.</text>
</comment>
<sequence length="1436" mass="160644">MTEIVRDLLFVESENSTEEQIPLDFLNRAAGTMVTGVSNILKASEVMALSERRGGTTASSDLEASKAATTLAFQALDLLGDVILNATMSELTDEDVFADYNTSKVHLRIQRQNKTDSEEKVYLVEGISDSLVRIPSVASLVGDKCTVEEPVEIQFFEANFNPFEYSENSYGIQSDVIGLQVSCRGETISISDLEEPIDILTRRAHDEGLDNVTYIFSDSAELGNISSFRFYAKREFSSLGFSLVVNTENSSSNWQPATLYLNKHEPPTTDTHGWSVTLPLPDDQLFTIKIINERFQVGSLSNSTHIHCRCNHLTKFAGFVSPNPLYIEEVLDLGFVALNENPVGLALVLAVFASYLFGLLGVRKADRKDQTKVGLWLLPGHRLNPRKDCQYVVTVYTGLRGNAGTTADISISLYGFTEYSPPIVLRDSKRFLFERGSVDSFLVSIEQPVGPLTHLRVWHNNAGYSPAWFLSQVVILNRGTNETTYFLANRWFGVDEDDGQIDRMIPSAPPEEMTKFRNVFWAKSYRDMSDDHLWFSVAFRPARSPFNRVQRLSCCLALLYSTMLTNIMFFGRGDDFDPPEPIRVAGVEIRPPISLPELMIGIQSALIILPVNILIALFFRYSGRNTPTASNDEKSKSQPASRTLESADVPVLESSKMDRTRGEISSSNHPNTPSYFCPTNRPAIGMAVRENFVPESGMQSSTRIDHSSRKDENEKAGSAKKFSLPSWCVFLGWLLVWSASFVAAFFTILYSLSFGPAKAEAWAVTFLTSFFTDMLLIQPVKLVLVAVVFALLYRKPVEEEDPLASPVADDEGLLQNDAEVTVWNSATGWMRYMGMNRAAKYTAGTESPGHEMSTSPPDESTLEEVRAKTAEKRKRRNAVLEVLVFGLFFAVIMLIAYGDRSPLAFHMTQNVKENIMGGQDDIPDIKDIPSFWEWVTDGLIPATHSEELYNGEATYDDMVLPDMLTHQLGTTQLRQVRLVPDTGDYIEGWVPYNNTFYSNDTSNSTEPEPAVCPSLTNLTLDMPRLGDCLTGNTTWEYTFASVSDSFPYVAKHGTYLSGGGYSTTLGTSREASEATAAFLQHHSWLDERTRAVFVELILYNPHANLFSVVTIVVEFTPLGAAFTSGEVVTLRLIQRDALLLLAFRVLMGMFLVFFTAKEAHNVNIYSNPVISVKKIYSRPIQYLSDFWSWVELLVIAIGFSALGVYLKAQYIIDETAEQRASPVFELYKSVANWYGVYTYLLGFLICCVTLKFVQLLRFNSHVLSLTMTLKKSFKPVMQFCVIACIVLMAFTQMGNLLFGTKIQGYKNILSSLASLCTMMLGSFDFDAIVEGHAMLGPLMFFSYQFMMQFVLLSMFMTIIMDVYAEESLDPKTENLQIVTFIRDTTSVAVGNAGRAIVTAGKRTMYRTSYEVQTPDPNKNQGKIACMLWELNDPHRI</sequence>
<dbReference type="InterPro" id="IPR003915">
    <property type="entry name" value="PKD_2"/>
</dbReference>
<dbReference type="InterPro" id="IPR001024">
    <property type="entry name" value="PLAT/LH2_dom"/>
</dbReference>
<reference evidence="13" key="1">
    <citation type="submission" date="2025-08" db="UniProtKB">
        <authorList>
            <consortium name="RefSeq"/>
        </authorList>
    </citation>
    <scope>IDENTIFICATION</scope>
    <source>
        <tissue evidence="13">Gonad</tissue>
    </source>
</reference>
<proteinExistence type="inferred from homology"/>
<evidence type="ECO:0000256" key="1">
    <source>
        <dbReference type="ARBA" id="ARBA00004141"/>
    </source>
</evidence>
<dbReference type="Gene3D" id="1.10.287.70">
    <property type="match status" value="1"/>
</dbReference>
<comment type="subcellular location">
    <subcellularLocation>
        <location evidence="1">Membrane</location>
        <topology evidence="1">Multi-pass membrane protein</topology>
    </subcellularLocation>
</comment>
<feature type="transmembrane region" description="Helical" evidence="10">
    <location>
        <begin position="1186"/>
        <end position="1206"/>
    </location>
</feature>
<keyword evidence="3 10" id="KW-0812">Transmembrane</keyword>
<feature type="compositionally biased region" description="Polar residues" evidence="9">
    <location>
        <begin position="663"/>
        <end position="674"/>
    </location>
</feature>
<feature type="domain" description="PLAT" evidence="11">
    <location>
        <begin position="389"/>
        <end position="506"/>
    </location>
</feature>
<name>A0A6P4ZE72_BRABE</name>
<dbReference type="PANTHER" id="PTHR10877:SF194">
    <property type="entry name" value="LOCATION OF VULVA DEFECTIVE 1"/>
    <property type="match status" value="1"/>
</dbReference>
<feature type="transmembrane region" description="Helical" evidence="10">
    <location>
        <begin position="343"/>
        <end position="362"/>
    </location>
</feature>
<feature type="transmembrane region" description="Helical" evidence="10">
    <location>
        <begin position="1105"/>
        <end position="1125"/>
    </location>
</feature>
<feature type="transmembrane region" description="Helical" evidence="10">
    <location>
        <begin position="1305"/>
        <end position="1323"/>
    </location>
</feature>
<dbReference type="GO" id="GO:0050982">
    <property type="term" value="P:detection of mechanical stimulus"/>
    <property type="evidence" value="ECO:0007669"/>
    <property type="project" value="TreeGrafter"/>
</dbReference>
<dbReference type="FunFam" id="2.60.60.20:FF:000019">
    <property type="entry name" value="Uncharacterized protein"/>
    <property type="match status" value="1"/>
</dbReference>
<dbReference type="PROSITE" id="PS50095">
    <property type="entry name" value="PLAT"/>
    <property type="match status" value="1"/>
</dbReference>
<keyword evidence="5 10" id="KW-1133">Transmembrane helix</keyword>
<dbReference type="GeneID" id="109477987"/>
<evidence type="ECO:0000256" key="2">
    <source>
        <dbReference type="ARBA" id="ARBA00007200"/>
    </source>
</evidence>
<evidence type="ECO:0000256" key="10">
    <source>
        <dbReference type="SAM" id="Phobius"/>
    </source>
</evidence>
<dbReference type="InterPro" id="IPR046791">
    <property type="entry name" value="Polycystin_dom"/>
</dbReference>
<evidence type="ECO:0000256" key="9">
    <source>
        <dbReference type="SAM" id="MobiDB-lite"/>
    </source>
</evidence>
<dbReference type="SMART" id="SM00308">
    <property type="entry name" value="LH2"/>
    <property type="match status" value="1"/>
</dbReference>
<dbReference type="Pfam" id="PF08016">
    <property type="entry name" value="PKD_channel"/>
    <property type="match status" value="1"/>
</dbReference>
<feature type="transmembrane region" description="Helical" evidence="10">
    <location>
        <begin position="727"/>
        <end position="750"/>
    </location>
</feature>
<dbReference type="FunFam" id="1.10.287.70:FF:000333">
    <property type="entry name" value="Uncharacterized protein"/>
    <property type="match status" value="1"/>
</dbReference>
<evidence type="ECO:0000256" key="4">
    <source>
        <dbReference type="ARBA" id="ARBA00022729"/>
    </source>
</evidence>
<dbReference type="KEGG" id="bbel:109477987"/>
<dbReference type="Pfam" id="PF01477">
    <property type="entry name" value="PLAT"/>
    <property type="match status" value="1"/>
</dbReference>
<dbReference type="InterPro" id="IPR013122">
    <property type="entry name" value="PKD1_2_channel"/>
</dbReference>
<dbReference type="GO" id="GO:0005262">
    <property type="term" value="F:calcium channel activity"/>
    <property type="evidence" value="ECO:0007669"/>
    <property type="project" value="TreeGrafter"/>
</dbReference>
<keyword evidence="6 10" id="KW-0472">Membrane</keyword>
<evidence type="ECO:0000259" key="11">
    <source>
        <dbReference type="PROSITE" id="PS50095"/>
    </source>
</evidence>
<feature type="transmembrane region" description="Helical" evidence="10">
    <location>
        <begin position="1343"/>
        <end position="1364"/>
    </location>
</feature>
<feature type="transmembrane region" description="Helical" evidence="10">
    <location>
        <begin position="1236"/>
        <end position="1256"/>
    </location>
</feature>
<dbReference type="InterPro" id="IPR051223">
    <property type="entry name" value="Polycystin"/>
</dbReference>
<protein>
    <submittedName>
        <fullName evidence="13">Polycystic kidney disease protein 1-like 2</fullName>
    </submittedName>
</protein>
<feature type="transmembrane region" description="Helical" evidence="10">
    <location>
        <begin position="552"/>
        <end position="571"/>
    </location>
</feature>
<evidence type="ECO:0000256" key="7">
    <source>
        <dbReference type="ARBA" id="ARBA00023180"/>
    </source>
</evidence>
<evidence type="ECO:0000256" key="6">
    <source>
        <dbReference type="ARBA" id="ARBA00023136"/>
    </source>
</evidence>
<feature type="region of interest" description="Disordered" evidence="9">
    <location>
        <begin position="626"/>
        <end position="677"/>
    </location>
</feature>
<feature type="transmembrane region" description="Helical" evidence="10">
    <location>
        <begin position="878"/>
        <end position="898"/>
    </location>
</feature>
<evidence type="ECO:0000256" key="8">
    <source>
        <dbReference type="PROSITE-ProRule" id="PRU00152"/>
    </source>
</evidence>
<comment type="similarity">
    <text evidence="2">Belongs to the polycystin family.</text>
</comment>
<keyword evidence="12" id="KW-1185">Reference proteome</keyword>
<dbReference type="GO" id="GO:0016020">
    <property type="term" value="C:membrane"/>
    <property type="evidence" value="ECO:0007669"/>
    <property type="project" value="UniProtKB-SubCell"/>
</dbReference>
<keyword evidence="4" id="KW-0732">Signal</keyword>
<feature type="transmembrane region" description="Helical" evidence="10">
    <location>
        <begin position="770"/>
        <end position="793"/>
    </location>
</feature>
<evidence type="ECO:0000256" key="5">
    <source>
        <dbReference type="ARBA" id="ARBA00022989"/>
    </source>
</evidence>
<feature type="transmembrane region" description="Helical" evidence="10">
    <location>
        <begin position="1276"/>
        <end position="1298"/>
    </location>
</feature>
<dbReference type="Pfam" id="PF20519">
    <property type="entry name" value="Polycystin_dom"/>
    <property type="match status" value="1"/>
</dbReference>
<dbReference type="Gene3D" id="2.60.60.20">
    <property type="entry name" value="PLAT/LH2 domain"/>
    <property type="match status" value="1"/>
</dbReference>
<dbReference type="RefSeq" id="XP_019634998.1">
    <property type="nucleotide sequence ID" value="XM_019779439.1"/>
</dbReference>
<dbReference type="InterPro" id="IPR036392">
    <property type="entry name" value="PLAT/LH2_dom_sf"/>
</dbReference>
<dbReference type="Proteomes" id="UP000515135">
    <property type="component" value="Unplaced"/>
</dbReference>
<feature type="transmembrane region" description="Helical" evidence="10">
    <location>
        <begin position="598"/>
        <end position="619"/>
    </location>
</feature>
<organism evidence="12 13">
    <name type="scientific">Branchiostoma belcheri</name>
    <name type="common">Amphioxus</name>
    <dbReference type="NCBI Taxonomy" id="7741"/>
    <lineage>
        <taxon>Eukaryota</taxon>
        <taxon>Metazoa</taxon>
        <taxon>Chordata</taxon>
        <taxon>Cephalochordata</taxon>
        <taxon>Leptocardii</taxon>
        <taxon>Amphioxiformes</taxon>
        <taxon>Branchiostomatidae</taxon>
        <taxon>Branchiostoma</taxon>
    </lineage>
</organism>
<evidence type="ECO:0000313" key="13">
    <source>
        <dbReference type="RefSeq" id="XP_019634998.1"/>
    </source>
</evidence>
<feature type="region of interest" description="Disordered" evidence="9">
    <location>
        <begin position="843"/>
        <end position="868"/>
    </location>
</feature>
<dbReference type="PANTHER" id="PTHR10877">
    <property type="entry name" value="POLYCYSTIN FAMILY MEMBER"/>
    <property type="match status" value="1"/>
</dbReference>
<evidence type="ECO:0000313" key="12">
    <source>
        <dbReference type="Proteomes" id="UP000515135"/>
    </source>
</evidence>
<dbReference type="GO" id="GO:0005509">
    <property type="term" value="F:calcium ion binding"/>
    <property type="evidence" value="ECO:0007669"/>
    <property type="project" value="InterPro"/>
</dbReference>
<dbReference type="SUPFAM" id="SSF49723">
    <property type="entry name" value="Lipase/lipooxygenase domain (PLAT/LH2 domain)"/>
    <property type="match status" value="1"/>
</dbReference>
<gene>
    <name evidence="13" type="primary">LOC109477987</name>
</gene>
<feature type="transmembrane region" description="Helical" evidence="10">
    <location>
        <begin position="1137"/>
        <end position="1156"/>
    </location>
</feature>
<dbReference type="OrthoDB" id="5964820at2759"/>
<accession>A0A6P4ZE72</accession>
<dbReference type="PRINTS" id="PR01433">
    <property type="entry name" value="POLYCYSTIN2"/>
</dbReference>
<evidence type="ECO:0000256" key="3">
    <source>
        <dbReference type="ARBA" id="ARBA00022692"/>
    </source>
</evidence>
<keyword evidence="7" id="KW-0325">Glycoprotein</keyword>